<reference evidence="4" key="1">
    <citation type="submission" date="2020-12" db="EMBL/GenBank/DDBJ databases">
        <authorList>
            <person name="Iha C."/>
        </authorList>
    </citation>
    <scope>NUCLEOTIDE SEQUENCE</scope>
</reference>
<evidence type="ECO:0000313" key="4">
    <source>
        <dbReference type="EMBL" id="CAD7701285.1"/>
    </source>
</evidence>
<dbReference type="InterPro" id="IPR043504">
    <property type="entry name" value="Peptidase_S1_PA_chymotrypsin"/>
</dbReference>
<proteinExistence type="predicted"/>
<protein>
    <recommendedName>
        <fullName evidence="3">Peptidase S1 domain-containing protein</fullName>
    </recommendedName>
</protein>
<dbReference type="Proteomes" id="UP000708148">
    <property type="component" value="Unassembled WGS sequence"/>
</dbReference>
<dbReference type="SUPFAM" id="SSF50494">
    <property type="entry name" value="Trypsin-like serine proteases"/>
    <property type="match status" value="1"/>
</dbReference>
<dbReference type="Pfam" id="PF00089">
    <property type="entry name" value="Trypsin"/>
    <property type="match status" value="1"/>
</dbReference>
<keyword evidence="2" id="KW-0732">Signal</keyword>
<sequence length="244" mass="26311">MGHRQSGWTTCMVVTIAALLPPTCGQHSPDGGLLGRSSTQQGRAQSEPPQFNNISTAQSQELHHTCAIGNVVPIHRFTYFVHFRDKTGDIQRQDIQDICSGVLFKKSYVLTLSTCASSLGPSSIAVVNGTTDVHSKMSELQFEVEWIKVHPGGKVRQADDVRVAVVKLHGSSSVPTPTLAAPGYDLIHIYPNRVLLGLDAGGTLLGGEFMVVWNNLCEDAGYMAGTDHCMIQKSREPLSGVQAT</sequence>
<dbReference type="GO" id="GO:0004252">
    <property type="term" value="F:serine-type endopeptidase activity"/>
    <property type="evidence" value="ECO:0007669"/>
    <property type="project" value="InterPro"/>
</dbReference>
<feature type="signal peptide" evidence="2">
    <location>
        <begin position="1"/>
        <end position="25"/>
    </location>
</feature>
<dbReference type="InterPro" id="IPR001254">
    <property type="entry name" value="Trypsin_dom"/>
</dbReference>
<name>A0A8S1J1D1_9CHLO</name>
<organism evidence="4 5">
    <name type="scientific">Ostreobium quekettii</name>
    <dbReference type="NCBI Taxonomy" id="121088"/>
    <lineage>
        <taxon>Eukaryota</taxon>
        <taxon>Viridiplantae</taxon>
        <taxon>Chlorophyta</taxon>
        <taxon>core chlorophytes</taxon>
        <taxon>Ulvophyceae</taxon>
        <taxon>TCBD clade</taxon>
        <taxon>Bryopsidales</taxon>
        <taxon>Ostreobineae</taxon>
        <taxon>Ostreobiaceae</taxon>
        <taxon>Ostreobium</taxon>
    </lineage>
</organism>
<gene>
    <name evidence="4" type="ORF">OSTQU699_LOCUS6644</name>
</gene>
<dbReference type="AlphaFoldDB" id="A0A8S1J1D1"/>
<dbReference type="EMBL" id="CAJHUC010001485">
    <property type="protein sequence ID" value="CAD7701285.1"/>
    <property type="molecule type" value="Genomic_DNA"/>
</dbReference>
<feature type="compositionally biased region" description="Polar residues" evidence="1">
    <location>
        <begin position="36"/>
        <end position="51"/>
    </location>
</feature>
<feature type="domain" description="Peptidase S1" evidence="3">
    <location>
        <begin position="72"/>
        <end position="171"/>
    </location>
</feature>
<evidence type="ECO:0000256" key="2">
    <source>
        <dbReference type="SAM" id="SignalP"/>
    </source>
</evidence>
<dbReference type="InterPro" id="IPR009003">
    <property type="entry name" value="Peptidase_S1_PA"/>
</dbReference>
<feature type="chain" id="PRO_5035812692" description="Peptidase S1 domain-containing protein" evidence="2">
    <location>
        <begin position="26"/>
        <end position="244"/>
    </location>
</feature>
<evidence type="ECO:0000256" key="1">
    <source>
        <dbReference type="SAM" id="MobiDB-lite"/>
    </source>
</evidence>
<dbReference type="GO" id="GO:0006508">
    <property type="term" value="P:proteolysis"/>
    <property type="evidence" value="ECO:0007669"/>
    <property type="project" value="InterPro"/>
</dbReference>
<accession>A0A8S1J1D1</accession>
<comment type="caution">
    <text evidence="4">The sequence shown here is derived from an EMBL/GenBank/DDBJ whole genome shotgun (WGS) entry which is preliminary data.</text>
</comment>
<evidence type="ECO:0000313" key="5">
    <source>
        <dbReference type="Proteomes" id="UP000708148"/>
    </source>
</evidence>
<evidence type="ECO:0000259" key="3">
    <source>
        <dbReference type="Pfam" id="PF00089"/>
    </source>
</evidence>
<keyword evidence="5" id="KW-1185">Reference proteome</keyword>
<feature type="region of interest" description="Disordered" evidence="1">
    <location>
        <begin position="30"/>
        <end position="51"/>
    </location>
</feature>
<dbReference type="Gene3D" id="2.40.10.10">
    <property type="entry name" value="Trypsin-like serine proteases"/>
    <property type="match status" value="1"/>
</dbReference>